<keyword evidence="2" id="KW-0175">Coiled coil</keyword>
<dbReference type="OrthoDB" id="4822at2759"/>
<dbReference type="PANTHER" id="PTHR23329:SF1">
    <property type="entry name" value="TUFTELIN-INTERACTING PROTEIN 11"/>
    <property type="match status" value="1"/>
</dbReference>
<reference evidence="6" key="2">
    <citation type="submission" date="2015-01" db="EMBL/GenBank/DDBJ databases">
        <title>Evolutionary Origins and Diversification of the Mycorrhizal Mutualists.</title>
        <authorList>
            <consortium name="DOE Joint Genome Institute"/>
            <consortium name="Mycorrhizal Genomics Consortium"/>
            <person name="Kohler A."/>
            <person name="Kuo A."/>
            <person name="Nagy L.G."/>
            <person name="Floudas D."/>
            <person name="Copeland A."/>
            <person name="Barry K.W."/>
            <person name="Cichocki N."/>
            <person name="Veneault-Fourrey C."/>
            <person name="LaButti K."/>
            <person name="Lindquist E.A."/>
            <person name="Lipzen A."/>
            <person name="Lundell T."/>
            <person name="Morin E."/>
            <person name="Murat C."/>
            <person name="Riley R."/>
            <person name="Ohm R."/>
            <person name="Sun H."/>
            <person name="Tunlid A."/>
            <person name="Henrissat B."/>
            <person name="Grigoriev I.V."/>
            <person name="Hibbett D.S."/>
            <person name="Martin F."/>
        </authorList>
    </citation>
    <scope>NUCLEOTIDE SEQUENCE [LARGE SCALE GENOMIC DNA]</scope>
    <source>
        <strain evidence="6">Marx 270</strain>
    </source>
</reference>
<dbReference type="GO" id="GO:0003676">
    <property type="term" value="F:nucleic acid binding"/>
    <property type="evidence" value="ECO:0007669"/>
    <property type="project" value="InterPro"/>
</dbReference>
<feature type="compositionally biased region" description="Low complexity" evidence="3">
    <location>
        <begin position="37"/>
        <end position="58"/>
    </location>
</feature>
<reference evidence="5 6" key="1">
    <citation type="submission" date="2014-04" db="EMBL/GenBank/DDBJ databases">
        <authorList>
            <consortium name="DOE Joint Genome Institute"/>
            <person name="Kuo A."/>
            <person name="Kohler A."/>
            <person name="Costa M.D."/>
            <person name="Nagy L.G."/>
            <person name="Floudas D."/>
            <person name="Copeland A."/>
            <person name="Barry K.W."/>
            <person name="Cichocki N."/>
            <person name="Veneault-Fourrey C."/>
            <person name="LaButti K."/>
            <person name="Lindquist E.A."/>
            <person name="Lipzen A."/>
            <person name="Lundell T."/>
            <person name="Morin E."/>
            <person name="Murat C."/>
            <person name="Sun H."/>
            <person name="Tunlid A."/>
            <person name="Henrissat B."/>
            <person name="Grigoriev I.V."/>
            <person name="Hibbett D.S."/>
            <person name="Martin F."/>
            <person name="Nordberg H.P."/>
            <person name="Cantor M.N."/>
            <person name="Hua S.X."/>
        </authorList>
    </citation>
    <scope>NUCLEOTIDE SEQUENCE [LARGE SCALE GENOMIC DNA]</scope>
    <source>
        <strain evidence="5 6">Marx 270</strain>
    </source>
</reference>
<dbReference type="Pfam" id="PF07842">
    <property type="entry name" value="GCFC"/>
    <property type="match status" value="1"/>
</dbReference>
<evidence type="ECO:0000313" key="5">
    <source>
        <dbReference type="EMBL" id="KIO10854.1"/>
    </source>
</evidence>
<dbReference type="EMBL" id="KN831951">
    <property type="protein sequence ID" value="KIO10854.1"/>
    <property type="molecule type" value="Genomic_DNA"/>
</dbReference>
<dbReference type="SMART" id="SM00443">
    <property type="entry name" value="G_patch"/>
    <property type="match status" value="1"/>
</dbReference>
<keyword evidence="6" id="KW-1185">Reference proteome</keyword>
<sequence length="755" mass="84667">MARRKRQLLEEETDSDASQGSDDAENAEGDRKRRRSAAPSFVSSSAAPAFTTGSSSKPATPPPPKEQPQQTPTAFASSFATRSFMGIGKKPATPLPPQEQAHFRKIGNTFGARMLAKMGWEAGRGLGVSGEGIAVPIEASIRPKNVGIAFRGFREKPRPTQEETEPGVGVQVDEQKQRRADVWKRPRKVKTKVEYKTYEEIVAEATAGPTPPEVVSLAEVSVASWTPSTDPTRIPEVRHNLRLIAEACSTNLDGLAREAKALQERKSFIARERMRLQNKAADEAELISRLQQVSLVTDEIGTKSKELTSTYEADLDDLSPLFSRLLVEFPAEFDKYHLDEIVVAAILPMVRRAVAQWNPLRDPSGLVSTLRGWKQALKVNVTDETLQVQNPMTPYESLLWNVWLPKVRTCINNEWSPADPTPAVKFYETWASFLPGFVRDNIMDQLILPKISGAIAGWDPKHPAVSLQTLVFPWLPHLGLRVEDILDEARRKLRSFLRHWAPADGVPKDFSIWRDVFEKGDWDAMLLKHVIPKLGSVLREDFRVNPRNQDMSPLAQVLPWSTLIRPSVFSQLLEAEFFPKWLDILHMWLIQPRVSFEEVAQWYSFWKATFPENVQNMPGVARGFTRGLQLVNTAIELGPGAPKKLERPDYRAELAAAAVGPTTTDVSNPPKKTVPSRTQEVTFRSIVEEYSAEHNLLFIPTGRAHEKSRMPLFRVSNASGKGGILVYVQDDAVWAPEGDEYRAITLEEMVLRVNK</sequence>
<organism evidence="5 6">
    <name type="scientific">Pisolithus tinctorius Marx 270</name>
    <dbReference type="NCBI Taxonomy" id="870435"/>
    <lineage>
        <taxon>Eukaryota</taxon>
        <taxon>Fungi</taxon>
        <taxon>Dikarya</taxon>
        <taxon>Basidiomycota</taxon>
        <taxon>Agaricomycotina</taxon>
        <taxon>Agaricomycetes</taxon>
        <taxon>Agaricomycetidae</taxon>
        <taxon>Boletales</taxon>
        <taxon>Sclerodermatineae</taxon>
        <taxon>Pisolithaceae</taxon>
        <taxon>Pisolithus</taxon>
    </lineage>
</organism>
<dbReference type="GO" id="GO:0000390">
    <property type="term" value="P:spliceosomal complex disassembly"/>
    <property type="evidence" value="ECO:0007669"/>
    <property type="project" value="InterPro"/>
</dbReference>
<dbReference type="AlphaFoldDB" id="A0A0C3PQQ8"/>
<dbReference type="Pfam" id="PF01585">
    <property type="entry name" value="G-patch"/>
    <property type="match status" value="1"/>
</dbReference>
<accession>A0A0C3PQQ8</accession>
<dbReference type="InterPro" id="IPR022783">
    <property type="entry name" value="GCFC_dom"/>
</dbReference>
<evidence type="ECO:0000256" key="2">
    <source>
        <dbReference type="SAM" id="Coils"/>
    </source>
</evidence>
<dbReference type="STRING" id="870435.A0A0C3PQQ8"/>
<feature type="region of interest" description="Disordered" evidence="3">
    <location>
        <begin position="1"/>
        <end position="75"/>
    </location>
</feature>
<feature type="coiled-coil region" evidence="2">
    <location>
        <begin position="245"/>
        <end position="279"/>
    </location>
</feature>
<dbReference type="PROSITE" id="PS50174">
    <property type="entry name" value="G_PATCH"/>
    <property type="match status" value="1"/>
</dbReference>
<evidence type="ECO:0000256" key="1">
    <source>
        <dbReference type="ARBA" id="ARBA00010900"/>
    </source>
</evidence>
<evidence type="ECO:0000313" key="6">
    <source>
        <dbReference type="Proteomes" id="UP000054217"/>
    </source>
</evidence>
<gene>
    <name evidence="5" type="ORF">M404DRAFT_878364</name>
</gene>
<dbReference type="Proteomes" id="UP000054217">
    <property type="component" value="Unassembled WGS sequence"/>
</dbReference>
<evidence type="ECO:0000256" key="3">
    <source>
        <dbReference type="SAM" id="MobiDB-lite"/>
    </source>
</evidence>
<evidence type="ECO:0000259" key="4">
    <source>
        <dbReference type="PROSITE" id="PS50174"/>
    </source>
</evidence>
<dbReference type="InterPro" id="IPR000467">
    <property type="entry name" value="G_patch_dom"/>
</dbReference>
<comment type="similarity">
    <text evidence="1">Belongs to the TFP11/STIP family.</text>
</comment>
<dbReference type="FunCoup" id="A0A0C3PQQ8">
    <property type="interactions" value="693"/>
</dbReference>
<dbReference type="InterPro" id="IPR045211">
    <property type="entry name" value="TFP11/STIP/Ntr1"/>
</dbReference>
<dbReference type="GO" id="GO:0071008">
    <property type="term" value="C:U2-type post-mRNA release spliceosomal complex"/>
    <property type="evidence" value="ECO:0007669"/>
    <property type="project" value="TreeGrafter"/>
</dbReference>
<dbReference type="PANTHER" id="PTHR23329">
    <property type="entry name" value="TUFTELIN-INTERACTING PROTEIN 11-RELATED"/>
    <property type="match status" value="1"/>
</dbReference>
<dbReference type="InParanoid" id="A0A0C3PQQ8"/>
<name>A0A0C3PQQ8_PISTI</name>
<feature type="domain" description="G-patch" evidence="4">
    <location>
        <begin position="107"/>
        <end position="153"/>
    </location>
</feature>
<proteinExistence type="inferred from homology"/>
<dbReference type="HOGENOM" id="CLU_007977_1_1_1"/>
<protein>
    <recommendedName>
        <fullName evidence="4">G-patch domain-containing protein</fullName>
    </recommendedName>
</protein>